<dbReference type="RefSeq" id="WP_160897122.1">
    <property type="nucleotide sequence ID" value="NZ_WUMU01000040.1"/>
</dbReference>
<evidence type="ECO:0000313" key="1">
    <source>
        <dbReference type="EMBL" id="MXN21004.1"/>
    </source>
</evidence>
<dbReference type="PANTHER" id="PTHR42830">
    <property type="entry name" value="OSMOTICALLY INDUCIBLE FAMILY PROTEIN"/>
    <property type="match status" value="1"/>
</dbReference>
<organism evidence="1 2">
    <name type="scientific">Pseudooceanicola albus</name>
    <dbReference type="NCBI Taxonomy" id="2692189"/>
    <lineage>
        <taxon>Bacteria</taxon>
        <taxon>Pseudomonadati</taxon>
        <taxon>Pseudomonadota</taxon>
        <taxon>Alphaproteobacteria</taxon>
        <taxon>Rhodobacterales</taxon>
        <taxon>Paracoccaceae</taxon>
        <taxon>Pseudooceanicola</taxon>
    </lineage>
</organism>
<dbReference type="InterPro" id="IPR052707">
    <property type="entry name" value="OsmC_Ohr_Peroxiredoxin"/>
</dbReference>
<protein>
    <submittedName>
        <fullName evidence="1">Osmotically inducible protein OsmC</fullName>
    </submittedName>
</protein>
<dbReference type="InterPro" id="IPR015946">
    <property type="entry name" value="KH_dom-like_a/b"/>
</dbReference>
<dbReference type="InterPro" id="IPR003718">
    <property type="entry name" value="OsmC/Ohr_fam"/>
</dbReference>
<dbReference type="SUPFAM" id="SSF82784">
    <property type="entry name" value="OsmC-like"/>
    <property type="match status" value="1"/>
</dbReference>
<keyword evidence="2" id="KW-1185">Reference proteome</keyword>
<dbReference type="PANTHER" id="PTHR42830:SF2">
    <property type="entry name" value="OSMC_OHR FAMILY PROTEIN"/>
    <property type="match status" value="1"/>
</dbReference>
<dbReference type="InterPro" id="IPR036102">
    <property type="entry name" value="OsmC/Ohrsf"/>
</dbReference>
<proteinExistence type="predicted"/>
<sequence length="142" mass="14357">MADIKMTAAWEGGMKGEGKITGEGWDVGIGIPAEFGGSGAGADPKSLFTSATLACFTATLRAITANKKVPVEALSVETSAHAANDDFSIRHIAKLVLAGDATDADRAAAENAIATADKICVVGNLAKKAGVTIEVTPEITIG</sequence>
<name>A0A6L7G9X6_9RHOB</name>
<accession>A0A6L7G9X6</accession>
<dbReference type="EMBL" id="WUMU01000040">
    <property type="protein sequence ID" value="MXN21004.1"/>
    <property type="molecule type" value="Genomic_DNA"/>
</dbReference>
<dbReference type="Proteomes" id="UP000477911">
    <property type="component" value="Unassembled WGS sequence"/>
</dbReference>
<gene>
    <name evidence="1" type="ORF">GR170_24565</name>
</gene>
<dbReference type="Pfam" id="PF02566">
    <property type="entry name" value="OsmC"/>
    <property type="match status" value="1"/>
</dbReference>
<dbReference type="AlphaFoldDB" id="A0A6L7G9X6"/>
<comment type="caution">
    <text evidence="1">The sequence shown here is derived from an EMBL/GenBank/DDBJ whole genome shotgun (WGS) entry which is preliminary data.</text>
</comment>
<evidence type="ECO:0000313" key="2">
    <source>
        <dbReference type="Proteomes" id="UP000477911"/>
    </source>
</evidence>
<dbReference type="Gene3D" id="3.30.300.20">
    <property type="match status" value="1"/>
</dbReference>
<reference evidence="1 2" key="1">
    <citation type="submission" date="2019-12" db="EMBL/GenBank/DDBJ databases">
        <authorList>
            <person name="Li M."/>
        </authorList>
    </citation>
    <scope>NUCLEOTIDE SEQUENCE [LARGE SCALE GENOMIC DNA]</scope>
    <source>
        <strain evidence="1 2">GBMRC 2024</strain>
    </source>
</reference>